<organism evidence="1">
    <name type="scientific">marine sediment metagenome</name>
    <dbReference type="NCBI Taxonomy" id="412755"/>
    <lineage>
        <taxon>unclassified sequences</taxon>
        <taxon>metagenomes</taxon>
        <taxon>ecological metagenomes</taxon>
    </lineage>
</organism>
<proteinExistence type="predicted"/>
<dbReference type="AlphaFoldDB" id="A0A0F9LQS7"/>
<sequence length="88" mass="9276">MATEGQEKCVTAGMQLLREHGSMKKATRIIFPINLRGIVKADDLKIPQSELAVHVGAAGKDIIAFALTGKNSGLVAYDDGEGGCVFTT</sequence>
<accession>A0A0F9LQS7</accession>
<name>A0A0F9LQS7_9ZZZZ</name>
<evidence type="ECO:0000313" key="1">
    <source>
        <dbReference type="EMBL" id="KKM97424.1"/>
    </source>
</evidence>
<protein>
    <submittedName>
        <fullName evidence="1">Uncharacterized protein</fullName>
    </submittedName>
</protein>
<feature type="non-terminal residue" evidence="1">
    <location>
        <position position="88"/>
    </location>
</feature>
<gene>
    <name evidence="1" type="ORF">LCGC14_1168280</name>
</gene>
<reference evidence="1" key="1">
    <citation type="journal article" date="2015" name="Nature">
        <title>Complex archaea that bridge the gap between prokaryotes and eukaryotes.</title>
        <authorList>
            <person name="Spang A."/>
            <person name="Saw J.H."/>
            <person name="Jorgensen S.L."/>
            <person name="Zaremba-Niedzwiedzka K."/>
            <person name="Martijn J."/>
            <person name="Lind A.E."/>
            <person name="van Eijk R."/>
            <person name="Schleper C."/>
            <person name="Guy L."/>
            <person name="Ettema T.J."/>
        </authorList>
    </citation>
    <scope>NUCLEOTIDE SEQUENCE</scope>
</reference>
<dbReference type="EMBL" id="LAZR01005749">
    <property type="protein sequence ID" value="KKM97424.1"/>
    <property type="molecule type" value="Genomic_DNA"/>
</dbReference>
<comment type="caution">
    <text evidence="1">The sequence shown here is derived from an EMBL/GenBank/DDBJ whole genome shotgun (WGS) entry which is preliminary data.</text>
</comment>